<organism evidence="1 2">
    <name type="scientific">Candida verbasci</name>
    <dbReference type="NCBI Taxonomy" id="1227364"/>
    <lineage>
        <taxon>Eukaryota</taxon>
        <taxon>Fungi</taxon>
        <taxon>Dikarya</taxon>
        <taxon>Ascomycota</taxon>
        <taxon>Saccharomycotina</taxon>
        <taxon>Pichiomycetes</taxon>
        <taxon>Debaryomycetaceae</taxon>
        <taxon>Candida/Lodderomyces clade</taxon>
        <taxon>Candida</taxon>
    </lineage>
</organism>
<dbReference type="EMBL" id="CANTUO010000001">
    <property type="protein sequence ID" value="CAI5756803.1"/>
    <property type="molecule type" value="Genomic_DNA"/>
</dbReference>
<dbReference type="Proteomes" id="UP001152885">
    <property type="component" value="Unassembled WGS sequence"/>
</dbReference>
<reference evidence="1" key="1">
    <citation type="submission" date="2022-12" db="EMBL/GenBank/DDBJ databases">
        <authorList>
            <person name="Brejova B."/>
        </authorList>
    </citation>
    <scope>NUCLEOTIDE SEQUENCE</scope>
</reference>
<accession>A0A9W4TSC8</accession>
<dbReference type="InterPro" id="IPR016024">
    <property type="entry name" value="ARM-type_fold"/>
</dbReference>
<name>A0A9W4TSC8_9ASCO</name>
<dbReference type="SUPFAM" id="SSF48371">
    <property type="entry name" value="ARM repeat"/>
    <property type="match status" value="1"/>
</dbReference>
<dbReference type="OrthoDB" id="2016913at2759"/>
<gene>
    <name evidence="1" type="ORF">CANVERA_P1322</name>
</gene>
<dbReference type="InterPro" id="IPR011989">
    <property type="entry name" value="ARM-like"/>
</dbReference>
<evidence type="ECO:0000313" key="1">
    <source>
        <dbReference type="EMBL" id="CAI5756803.1"/>
    </source>
</evidence>
<keyword evidence="2" id="KW-1185">Reference proteome</keyword>
<protein>
    <submittedName>
        <fullName evidence="1">Uncharacterized protein</fullName>
    </submittedName>
</protein>
<sequence>MIKNPKIDSLIRERLTNSYFSILKNLKNPEELGNKINAILSEIDNLTSQNILDEDYLLSLFFCVSEIGNSCIYDEDELTEQQLQIMDNYWRLDQLGIRMKVLQLINKFAIDNPTLSQNTLVTETCCSILKSGLNETVNGPFKFDLSAIYHFIVVKVKCCNIPSSSHLHKLIQSLILTNFRKINTAELEQLINETVFSINLDSDLDLVGSSIEIFNEILETNPGLIIYSNIFISQIIPFCLKCFEFNETYIVKQLVKFWTLIIVLKKGNLQDHQHIKQLMIDGLGFNLINNLISSFINAPRSNLDYYYPVFKHLIGKYPMEFKSYLTQILSTNQYGKVQLNQSDSKQFISKLIVTRGSRTCNDILKDYWLKVNKLIDYT</sequence>
<dbReference type="Gene3D" id="1.25.10.10">
    <property type="entry name" value="Leucine-rich Repeat Variant"/>
    <property type="match status" value="1"/>
</dbReference>
<evidence type="ECO:0000313" key="2">
    <source>
        <dbReference type="Proteomes" id="UP001152885"/>
    </source>
</evidence>
<proteinExistence type="predicted"/>
<comment type="caution">
    <text evidence="1">The sequence shown here is derived from an EMBL/GenBank/DDBJ whole genome shotgun (WGS) entry which is preliminary data.</text>
</comment>
<dbReference type="AlphaFoldDB" id="A0A9W4TSC8"/>